<reference evidence="3 4" key="1">
    <citation type="submission" date="2018-01" db="EMBL/GenBank/DDBJ databases">
        <title>G. obscuriglobus.</title>
        <authorList>
            <person name="Franke J."/>
            <person name="Blomberg W."/>
            <person name="Selmecki A."/>
        </authorList>
    </citation>
    <scope>NUCLEOTIDE SEQUENCE [LARGE SCALE GENOMIC DNA]</scope>
    <source>
        <strain evidence="3 4">DSM 5831</strain>
    </source>
</reference>
<dbReference type="InterPro" id="IPR002110">
    <property type="entry name" value="Ankyrin_rpt"/>
</dbReference>
<organism evidence="3 4">
    <name type="scientific">Gemmata obscuriglobus</name>
    <dbReference type="NCBI Taxonomy" id="114"/>
    <lineage>
        <taxon>Bacteria</taxon>
        <taxon>Pseudomonadati</taxon>
        <taxon>Planctomycetota</taxon>
        <taxon>Planctomycetia</taxon>
        <taxon>Gemmatales</taxon>
        <taxon>Gemmataceae</taxon>
        <taxon>Gemmata</taxon>
    </lineage>
</organism>
<proteinExistence type="predicted"/>
<keyword evidence="2" id="KW-0040">ANK repeat</keyword>
<dbReference type="SUPFAM" id="SSF48403">
    <property type="entry name" value="Ankyrin repeat"/>
    <property type="match status" value="1"/>
</dbReference>
<dbReference type="OrthoDB" id="290401at2"/>
<dbReference type="Pfam" id="PF12796">
    <property type="entry name" value="Ank_2"/>
    <property type="match status" value="1"/>
</dbReference>
<evidence type="ECO:0000256" key="2">
    <source>
        <dbReference type="ARBA" id="ARBA00023043"/>
    </source>
</evidence>
<name>A0A2Z3HLP7_9BACT</name>
<keyword evidence="4" id="KW-1185">Reference proteome</keyword>
<dbReference type="AlphaFoldDB" id="A0A2Z3HLP7"/>
<dbReference type="Gene3D" id="1.25.40.20">
    <property type="entry name" value="Ankyrin repeat-containing domain"/>
    <property type="match status" value="1"/>
</dbReference>
<dbReference type="PANTHER" id="PTHR24189">
    <property type="entry name" value="MYOTROPHIN"/>
    <property type="match status" value="1"/>
</dbReference>
<protein>
    <submittedName>
        <fullName evidence="3">Uncharacterized protein</fullName>
    </submittedName>
</protein>
<evidence type="ECO:0000313" key="4">
    <source>
        <dbReference type="Proteomes" id="UP000245802"/>
    </source>
</evidence>
<sequence>MSEAIWADDLATVAAIIAAGADVNAADEPHWPLLFQAIEHQRTEIARRLIAAGADINCDVGAGWTPLVHAIDIESDAAWQANHEAGHESTELTALLLAAGAIPTERAFESARAYNNRKALSLLEGARQAEPGAAPDTAG</sequence>
<dbReference type="InterPro" id="IPR036770">
    <property type="entry name" value="Ankyrin_rpt-contain_sf"/>
</dbReference>
<dbReference type="Proteomes" id="UP000245802">
    <property type="component" value="Chromosome"/>
</dbReference>
<dbReference type="EMBL" id="CP025958">
    <property type="protein sequence ID" value="AWM42410.1"/>
    <property type="molecule type" value="Genomic_DNA"/>
</dbReference>
<gene>
    <name evidence="3" type="ORF">C1280_27630</name>
</gene>
<evidence type="ECO:0000313" key="3">
    <source>
        <dbReference type="EMBL" id="AWM42410.1"/>
    </source>
</evidence>
<dbReference type="PANTHER" id="PTHR24189:SF50">
    <property type="entry name" value="ANKYRIN REPEAT AND SOCS BOX PROTEIN 2"/>
    <property type="match status" value="1"/>
</dbReference>
<accession>A0A2Z3HLP7</accession>
<keyword evidence="1" id="KW-0677">Repeat</keyword>
<dbReference type="KEGG" id="gog:C1280_27630"/>
<evidence type="ECO:0000256" key="1">
    <source>
        <dbReference type="ARBA" id="ARBA00022737"/>
    </source>
</evidence>
<dbReference type="InterPro" id="IPR050745">
    <property type="entry name" value="Multifunctional_regulatory"/>
</dbReference>